<keyword evidence="2" id="KW-0677">Repeat</keyword>
<dbReference type="PANTHER" id="PTHR45982">
    <property type="entry name" value="REGULATOR OF CHROMOSOME CONDENSATION"/>
    <property type="match status" value="1"/>
</dbReference>
<dbReference type="PANTHER" id="PTHR45982:SF1">
    <property type="entry name" value="REGULATOR OF CHROMOSOME CONDENSATION"/>
    <property type="match status" value="1"/>
</dbReference>
<evidence type="ECO:0000256" key="1">
    <source>
        <dbReference type="ARBA" id="ARBA00022658"/>
    </source>
</evidence>
<evidence type="ECO:0000259" key="4">
    <source>
        <dbReference type="Pfam" id="PF25390"/>
    </source>
</evidence>
<dbReference type="PROSITE" id="PS00626">
    <property type="entry name" value="RCC1_2"/>
    <property type="match status" value="2"/>
</dbReference>
<dbReference type="EMBL" id="ATBP01000157">
    <property type="protein sequence ID" value="ETR72349.1"/>
    <property type="molecule type" value="Genomic_DNA"/>
</dbReference>
<dbReference type="PROSITE" id="PS50012">
    <property type="entry name" value="RCC1_3"/>
    <property type="match status" value="2"/>
</dbReference>
<dbReference type="GO" id="GO:0005737">
    <property type="term" value="C:cytoplasm"/>
    <property type="evidence" value="ECO:0007669"/>
    <property type="project" value="TreeGrafter"/>
</dbReference>
<evidence type="ECO:0000256" key="3">
    <source>
        <dbReference type="SAM" id="SignalP"/>
    </source>
</evidence>
<dbReference type="InterPro" id="IPR009091">
    <property type="entry name" value="RCC1/BLIP-II"/>
</dbReference>
<dbReference type="InterPro" id="IPR058923">
    <property type="entry name" value="RCC1-like_dom"/>
</dbReference>
<reference evidence="6" key="1">
    <citation type="submission" date="2012-11" db="EMBL/GenBank/DDBJ databases">
        <authorList>
            <person name="Lucero-Rivera Y.E."/>
            <person name="Tovar-Ramirez D."/>
        </authorList>
    </citation>
    <scope>NUCLEOTIDE SEQUENCE [LARGE SCALE GENOMIC DNA]</scope>
    <source>
        <strain evidence="6">Araruama</strain>
    </source>
</reference>
<dbReference type="SUPFAM" id="SSF50985">
    <property type="entry name" value="RCC1/BLIP-II"/>
    <property type="match status" value="1"/>
</dbReference>
<dbReference type="InterPro" id="IPR000408">
    <property type="entry name" value="Reg_chr_condens"/>
</dbReference>
<evidence type="ECO:0000256" key="2">
    <source>
        <dbReference type="ARBA" id="ARBA00022737"/>
    </source>
</evidence>
<keyword evidence="3" id="KW-0732">Signal</keyword>
<dbReference type="Proteomes" id="UP000189670">
    <property type="component" value="Unassembled WGS sequence"/>
</dbReference>
<keyword evidence="1" id="KW-0344">Guanine-nucleotide releasing factor</keyword>
<comment type="caution">
    <text evidence="5">The sequence shown here is derived from an EMBL/GenBank/DDBJ whole genome shotgun (WGS) entry which is preliminary data.</text>
</comment>
<dbReference type="Pfam" id="PF25390">
    <property type="entry name" value="WD40_RLD"/>
    <property type="match status" value="1"/>
</dbReference>
<feature type="domain" description="RCC1-like" evidence="4">
    <location>
        <begin position="23"/>
        <end position="166"/>
    </location>
</feature>
<protein>
    <submittedName>
        <fullName evidence="5">Regulator of chromosome condensation, RCC1</fullName>
    </submittedName>
</protein>
<dbReference type="InterPro" id="IPR051553">
    <property type="entry name" value="Ran_GTPase-activating"/>
</dbReference>
<dbReference type="GO" id="GO:0005085">
    <property type="term" value="F:guanyl-nucleotide exchange factor activity"/>
    <property type="evidence" value="ECO:0007669"/>
    <property type="project" value="TreeGrafter"/>
</dbReference>
<proteinExistence type="predicted"/>
<sequence length="201" mass="21993">MKTNMLIIFFILSCIFSSLAQASPIQNQVVQIAAGPYHSLVLKEDGTVWAWGLNNNGQLGDGTTANISKPVQVSGLSHVTMLTAGYHSLSLKEDGTVWAWGYNNWGQLGDGTTINRYRPVQVSDLSNVIMISAGEYHSLALKGDGSVWAWGYNGHGELGFGTTTDKKDLNRSLDFQILSRLLLESIIVWLYKMMVLSGHGD</sequence>
<organism evidence="5 6">
    <name type="scientific">Candidatus Magnetoglobus multicellularis str. Araruama</name>
    <dbReference type="NCBI Taxonomy" id="890399"/>
    <lineage>
        <taxon>Bacteria</taxon>
        <taxon>Pseudomonadati</taxon>
        <taxon>Thermodesulfobacteriota</taxon>
        <taxon>Desulfobacteria</taxon>
        <taxon>Desulfobacterales</taxon>
        <taxon>Desulfobacteraceae</taxon>
        <taxon>Candidatus Magnetoglobus</taxon>
    </lineage>
</organism>
<feature type="chain" id="PRO_5010707381" evidence="3">
    <location>
        <begin position="23"/>
        <end position="201"/>
    </location>
</feature>
<accession>A0A1V1PBQ6</accession>
<dbReference type="AlphaFoldDB" id="A0A1V1PBQ6"/>
<evidence type="ECO:0000313" key="6">
    <source>
        <dbReference type="Proteomes" id="UP000189670"/>
    </source>
</evidence>
<dbReference type="Gene3D" id="2.130.10.30">
    <property type="entry name" value="Regulator of chromosome condensation 1/beta-lactamase-inhibitor protein II"/>
    <property type="match status" value="1"/>
</dbReference>
<gene>
    <name evidence="5" type="ORF">OMM_01789</name>
</gene>
<name>A0A1V1PBQ6_9BACT</name>
<feature type="signal peptide" evidence="3">
    <location>
        <begin position="1"/>
        <end position="22"/>
    </location>
</feature>
<evidence type="ECO:0000313" key="5">
    <source>
        <dbReference type="EMBL" id="ETR72349.1"/>
    </source>
</evidence>
<dbReference type="PRINTS" id="PR00633">
    <property type="entry name" value="RCCNDNSATION"/>
</dbReference>